<comment type="caution">
    <text evidence="1">The sequence shown here is derived from an EMBL/GenBank/DDBJ whole genome shotgun (WGS) entry which is preliminary data.</text>
</comment>
<name>A0AAW1L3K4_POPJA</name>
<evidence type="ECO:0000313" key="2">
    <source>
        <dbReference type="Proteomes" id="UP001458880"/>
    </source>
</evidence>
<keyword evidence="2" id="KW-1185">Reference proteome</keyword>
<dbReference type="AlphaFoldDB" id="A0AAW1L3K4"/>
<protein>
    <submittedName>
        <fullName evidence="1">Uncharacterized protein</fullName>
    </submittedName>
</protein>
<proteinExistence type="predicted"/>
<evidence type="ECO:0000313" key="1">
    <source>
        <dbReference type="EMBL" id="KAK9727600.1"/>
    </source>
</evidence>
<accession>A0AAW1L3K4</accession>
<sequence length="228" mass="26550">MHKWFKYMTGRYVKYGITQRKKEEYEEVLSFFYSFINIVRHIEVDDMKWKPFQIGMLITTQTALDLLKIYLNDDTFSYVLLGRLTQDALENLFSQVRSSRQPVPDAREFKVALRLICFSQFEGCIHNGSYEQSDQNHLISYCDELNNILKIPVDVQDDAIVEEDYAMDFCNHLTHLAADEDILSCTGKVALYYLVGVVLHKVKQQYSVCDHCISALITNPENNHITLL</sequence>
<dbReference type="Proteomes" id="UP001458880">
    <property type="component" value="Unassembled WGS sequence"/>
</dbReference>
<reference evidence="1 2" key="1">
    <citation type="journal article" date="2024" name="BMC Genomics">
        <title>De novo assembly and annotation of Popillia japonica's genome with initial clues to its potential as an invasive pest.</title>
        <authorList>
            <person name="Cucini C."/>
            <person name="Boschi S."/>
            <person name="Funari R."/>
            <person name="Cardaioli E."/>
            <person name="Iannotti N."/>
            <person name="Marturano G."/>
            <person name="Paoli F."/>
            <person name="Bruttini M."/>
            <person name="Carapelli A."/>
            <person name="Frati F."/>
            <person name="Nardi F."/>
        </authorList>
    </citation>
    <scope>NUCLEOTIDE SEQUENCE [LARGE SCALE GENOMIC DNA]</scope>
    <source>
        <strain evidence="1">DMR45628</strain>
    </source>
</reference>
<organism evidence="1 2">
    <name type="scientific">Popillia japonica</name>
    <name type="common">Japanese beetle</name>
    <dbReference type="NCBI Taxonomy" id="7064"/>
    <lineage>
        <taxon>Eukaryota</taxon>
        <taxon>Metazoa</taxon>
        <taxon>Ecdysozoa</taxon>
        <taxon>Arthropoda</taxon>
        <taxon>Hexapoda</taxon>
        <taxon>Insecta</taxon>
        <taxon>Pterygota</taxon>
        <taxon>Neoptera</taxon>
        <taxon>Endopterygota</taxon>
        <taxon>Coleoptera</taxon>
        <taxon>Polyphaga</taxon>
        <taxon>Scarabaeiformia</taxon>
        <taxon>Scarabaeidae</taxon>
        <taxon>Rutelinae</taxon>
        <taxon>Popillia</taxon>
    </lineage>
</organism>
<gene>
    <name evidence="1" type="ORF">QE152_g19056</name>
</gene>
<dbReference type="EMBL" id="JASPKY010000177">
    <property type="protein sequence ID" value="KAK9727600.1"/>
    <property type="molecule type" value="Genomic_DNA"/>
</dbReference>